<dbReference type="InterPro" id="IPR033932">
    <property type="entry name" value="YtcJ-like"/>
</dbReference>
<sequence>MNSADMILINGNILTMDDSNSRAEAVAIGDGIITYVGANDGAKEYIGPHTEVIDLKWKTLVPGFIDSHVHLVQTGLNTLGIDLSSAANISQCLSLLKKGIENSPKDTVVWGIGLEEIKLKEKRFPTRYELDAVAPDRPLFVSRIEYHTISVNSYTLHLLNLPFNLDGMIKDSNGLPTGLLCRHASSMARKKLFEMMTGMIQKGVKKAVNNAISRGITTIVAMEGGFMFHDQHAEHLIDFKSSLPVDIEVFYQTTNVDKVIKKGLKRIGGCIFIDGSFGSRTAALSEPYWDDKQNMGRLYFGQEEIDSFVSSAHKSGLQIAVHAIGDRAIEQILSSYEKVLEQYPAGDHRHRIEHFEIPTAEQINRAARLGLILSMQPAYEYFWGGEGRMYDVRLGPDRRKRTNPLKTLLNKGLTIAGGSDSDVTPMDPLLGIHGAVNHPNPEERISPYEALKMFTINGAKGVFQEDIKGSIEVNKYADLVLLNASPLDVDAENIKEIEVELTIKEGNILFSGKRHQDLLEGEL</sequence>
<dbReference type="SUPFAM" id="SSF51556">
    <property type="entry name" value="Metallo-dependent hydrolases"/>
    <property type="match status" value="1"/>
</dbReference>
<dbReference type="InterPro" id="IPR032466">
    <property type="entry name" value="Metal_Hydrolase"/>
</dbReference>
<dbReference type="Gene3D" id="3.20.20.140">
    <property type="entry name" value="Metal-dependent hydrolases"/>
    <property type="match status" value="1"/>
</dbReference>
<dbReference type="Gene3D" id="3.10.310.70">
    <property type="match status" value="1"/>
</dbReference>
<dbReference type="InterPro" id="IPR013108">
    <property type="entry name" value="Amidohydro_3"/>
</dbReference>
<dbReference type="PANTHER" id="PTHR22642">
    <property type="entry name" value="IMIDAZOLONEPROPIONASE"/>
    <property type="match status" value="1"/>
</dbReference>
<evidence type="ECO:0000313" key="3">
    <source>
        <dbReference type="Proteomes" id="UP000662904"/>
    </source>
</evidence>
<dbReference type="GO" id="GO:0016810">
    <property type="term" value="F:hydrolase activity, acting on carbon-nitrogen (but not peptide) bonds"/>
    <property type="evidence" value="ECO:0007669"/>
    <property type="project" value="InterPro"/>
</dbReference>
<evidence type="ECO:0000313" key="2">
    <source>
        <dbReference type="EMBL" id="QSQ07753.1"/>
    </source>
</evidence>
<dbReference type="AlphaFoldDB" id="A0A8A0RHT0"/>
<dbReference type="SUPFAM" id="SSF51338">
    <property type="entry name" value="Composite domain of metallo-dependent hydrolases"/>
    <property type="match status" value="1"/>
</dbReference>
<name>A0A8A0RHT0_9FIRM</name>
<dbReference type="EMBL" id="CP059066">
    <property type="protein sequence ID" value="QSQ07753.1"/>
    <property type="molecule type" value="Genomic_DNA"/>
</dbReference>
<proteinExistence type="predicted"/>
<evidence type="ECO:0000259" key="1">
    <source>
        <dbReference type="Pfam" id="PF07969"/>
    </source>
</evidence>
<gene>
    <name evidence="2" type="primary">nfdA_1</name>
    <name evidence="2" type="ORF">H0A61_00069</name>
</gene>
<dbReference type="PANTHER" id="PTHR22642:SF22">
    <property type="entry name" value="EXOENZYMES REGULATORY PROTEIN AEPA"/>
    <property type="match status" value="1"/>
</dbReference>
<dbReference type="InterPro" id="IPR011059">
    <property type="entry name" value="Metal-dep_hydrolase_composite"/>
</dbReference>
<dbReference type="CDD" id="cd01300">
    <property type="entry name" value="YtcJ_like"/>
    <property type="match status" value="1"/>
</dbReference>
<reference evidence="2" key="1">
    <citation type="submission" date="2020-07" db="EMBL/GenBank/DDBJ databases">
        <title>Koleobacter methoxysyntrophicus gen. nov., sp. nov., a novel anaerobic bacterium isolated from deep subsurface oil field and proposal of Koleobacterales ord. nov. in the phylum Firmicutes.</title>
        <authorList>
            <person name="Sakamoto S."/>
            <person name="Tamaki H."/>
        </authorList>
    </citation>
    <scope>NUCLEOTIDE SEQUENCE</scope>
    <source>
        <strain evidence="2">NRmbB1</strain>
    </source>
</reference>
<dbReference type="Pfam" id="PF07969">
    <property type="entry name" value="Amidohydro_3"/>
    <property type="match status" value="1"/>
</dbReference>
<feature type="domain" description="Amidohydrolase 3" evidence="1">
    <location>
        <begin position="51"/>
        <end position="510"/>
    </location>
</feature>
<dbReference type="Proteomes" id="UP000662904">
    <property type="component" value="Chromosome"/>
</dbReference>
<accession>A0A8A0RHT0</accession>
<protein>
    <submittedName>
        <fullName evidence="2">N-substituted formamide deformylase</fullName>
        <ecNumber evidence="2">3.5.1.91</ecNumber>
    </submittedName>
</protein>
<dbReference type="KEGG" id="kme:H0A61_00069"/>
<dbReference type="RefSeq" id="WP_206708009.1">
    <property type="nucleotide sequence ID" value="NZ_CP059066.1"/>
</dbReference>
<dbReference type="Gene3D" id="2.30.40.10">
    <property type="entry name" value="Urease, subunit C, domain 1"/>
    <property type="match status" value="1"/>
</dbReference>
<organism evidence="2 3">
    <name type="scientific">Koleobacter methoxysyntrophicus</name>
    <dbReference type="NCBI Taxonomy" id="2751313"/>
    <lineage>
        <taxon>Bacteria</taxon>
        <taxon>Bacillati</taxon>
        <taxon>Bacillota</taxon>
        <taxon>Clostridia</taxon>
        <taxon>Koleobacterales</taxon>
        <taxon>Koleobacteraceae</taxon>
        <taxon>Koleobacter</taxon>
    </lineage>
</organism>
<keyword evidence="2" id="KW-0378">Hydrolase</keyword>
<keyword evidence="3" id="KW-1185">Reference proteome</keyword>
<dbReference type="EC" id="3.5.1.91" evidence="2"/>